<proteinExistence type="inferred from homology"/>
<evidence type="ECO:0000256" key="8">
    <source>
        <dbReference type="ARBA" id="ARBA00023136"/>
    </source>
</evidence>
<dbReference type="NCBIfam" id="TIGR00966">
    <property type="entry name" value="transloc_SecF"/>
    <property type="match status" value="1"/>
</dbReference>
<sequence length="323" mass="35041">MEIFNHNSNVPFLGMRRVSIAIAALLMLASIVLIFTKGLNYGLDFTGGVSIEVKYDRTVDIGEVRKALAEAGIENPVVQSLGGSRQVVIRLQPKDDKAVAASANLSESAKADRVAANVMAALKKERPDATLSSRNFVTAQVGDELKSDGSIAAVFVIIGIGVYLWIRFERRFAIAALATEVHDVLVTLGVIALVQREFDLTVLASVLAVIGYSINDKVVVFDRIRELFRLARKADPEEILNRSINTTLSRTIITSLFTGITMAALYFFGGPAVHGFAITMLIGIVVGTLSSIFVASPILLWLGVSKKDLMPQTRDNPELARRP</sequence>
<dbReference type="EMBL" id="JBBBNY010000007">
    <property type="protein sequence ID" value="MEI7037260.1"/>
    <property type="molecule type" value="Genomic_DNA"/>
</dbReference>
<feature type="transmembrane region" description="Helical" evidence="9">
    <location>
        <begin position="251"/>
        <end position="269"/>
    </location>
</feature>
<keyword evidence="5 9" id="KW-0653">Protein transport</keyword>
<reference evidence="11 12" key="1">
    <citation type="journal article" date="2014" name="Int. J. Syst. Evol. Microbiol.">
        <title>Fulvimonas yonginensis sp. nov., isolated from greenhouse soil, and emended description of the genus Fulvimonas.</title>
        <authorList>
            <person name="Ahn J.H."/>
            <person name="Kim S.J."/>
            <person name="Weon H.Y."/>
            <person name="Hong S.B."/>
            <person name="Seok S.J."/>
            <person name="Kwon S.W."/>
        </authorList>
    </citation>
    <scope>NUCLEOTIDE SEQUENCE [LARGE SCALE GENOMIC DNA]</scope>
    <source>
        <strain evidence="11 12">KACC 16952</strain>
    </source>
</reference>
<comment type="similarity">
    <text evidence="9">Belongs to the SecD/SecF family. SecF subfamily.</text>
</comment>
<dbReference type="Gene3D" id="1.20.1640.10">
    <property type="entry name" value="Multidrug efflux transporter AcrB transmembrane domain"/>
    <property type="match status" value="1"/>
</dbReference>
<keyword evidence="3 9" id="KW-1003">Cell membrane</keyword>
<protein>
    <recommendedName>
        <fullName evidence="9">Protein-export membrane protein SecF</fullName>
    </recommendedName>
</protein>
<dbReference type="InterPro" id="IPR022646">
    <property type="entry name" value="SecD/SecF_CS"/>
</dbReference>
<dbReference type="InterPro" id="IPR022645">
    <property type="entry name" value="SecD/SecF_bac"/>
</dbReference>
<dbReference type="InterPro" id="IPR005665">
    <property type="entry name" value="SecF_bac"/>
</dbReference>
<comment type="caution">
    <text evidence="11">The sequence shown here is derived from an EMBL/GenBank/DDBJ whole genome shotgun (WGS) entry which is preliminary data.</text>
</comment>
<evidence type="ECO:0000256" key="4">
    <source>
        <dbReference type="ARBA" id="ARBA00022692"/>
    </source>
</evidence>
<dbReference type="PRINTS" id="PR01755">
    <property type="entry name" value="SECFTRNLCASE"/>
</dbReference>
<accession>A0ABU8JD62</accession>
<dbReference type="Pfam" id="PF02355">
    <property type="entry name" value="SecD_SecF_C"/>
    <property type="match status" value="1"/>
</dbReference>
<comment type="function">
    <text evidence="9">Part of the Sec protein translocase complex. Interacts with the SecYEG preprotein conducting channel. SecDF uses the proton motive force (PMF) to complete protein translocation after the ATP-dependent function of SecA.</text>
</comment>
<keyword evidence="7 9" id="KW-0811">Translocation</keyword>
<evidence type="ECO:0000256" key="9">
    <source>
        <dbReference type="HAMAP-Rule" id="MF_01464"/>
    </source>
</evidence>
<dbReference type="InterPro" id="IPR055344">
    <property type="entry name" value="SecD_SecF_C_bact"/>
</dbReference>
<dbReference type="PANTHER" id="PTHR30081:SF8">
    <property type="entry name" value="PROTEIN TRANSLOCASE SUBUNIT SECF"/>
    <property type="match status" value="1"/>
</dbReference>
<evidence type="ECO:0000313" key="11">
    <source>
        <dbReference type="EMBL" id="MEI7037260.1"/>
    </source>
</evidence>
<organism evidence="11 12">
    <name type="scientific">Fulvimonas yonginensis</name>
    <dbReference type="NCBI Taxonomy" id="1495200"/>
    <lineage>
        <taxon>Bacteria</taxon>
        <taxon>Pseudomonadati</taxon>
        <taxon>Pseudomonadota</taxon>
        <taxon>Gammaproteobacteria</taxon>
        <taxon>Lysobacterales</taxon>
        <taxon>Rhodanobacteraceae</taxon>
        <taxon>Fulvimonas</taxon>
    </lineage>
</organism>
<feature type="transmembrane region" description="Helical" evidence="9">
    <location>
        <begin position="18"/>
        <end position="36"/>
    </location>
</feature>
<evidence type="ECO:0000256" key="2">
    <source>
        <dbReference type="ARBA" id="ARBA00022448"/>
    </source>
</evidence>
<dbReference type="Pfam" id="PF07549">
    <property type="entry name" value="Sec_GG"/>
    <property type="match status" value="1"/>
</dbReference>
<feature type="transmembrane region" description="Helical" evidence="9">
    <location>
        <begin position="149"/>
        <end position="166"/>
    </location>
</feature>
<comment type="subunit">
    <text evidence="9">Forms a complex with SecD. Part of the essential Sec protein translocation apparatus which comprises SecA, SecYEG and auxiliary proteins SecDF-YajC and YidC.</text>
</comment>
<dbReference type="HAMAP" id="MF_01464_B">
    <property type="entry name" value="SecF_B"/>
    <property type="match status" value="1"/>
</dbReference>
<evidence type="ECO:0000259" key="10">
    <source>
        <dbReference type="Pfam" id="PF02355"/>
    </source>
</evidence>
<gene>
    <name evidence="9 11" type="primary">secF</name>
    <name evidence="11" type="ORF">WAT24_10875</name>
</gene>
<name>A0ABU8JD62_9GAMM</name>
<evidence type="ECO:0000256" key="6">
    <source>
        <dbReference type="ARBA" id="ARBA00022989"/>
    </source>
</evidence>
<evidence type="ECO:0000256" key="5">
    <source>
        <dbReference type="ARBA" id="ARBA00022927"/>
    </source>
</evidence>
<evidence type="ECO:0000256" key="1">
    <source>
        <dbReference type="ARBA" id="ARBA00004651"/>
    </source>
</evidence>
<dbReference type="InterPro" id="IPR022813">
    <property type="entry name" value="SecD/SecF_arch_bac"/>
</dbReference>
<keyword evidence="2 9" id="KW-0813">Transport</keyword>
<feature type="transmembrane region" description="Helical" evidence="9">
    <location>
        <begin position="275"/>
        <end position="304"/>
    </location>
</feature>
<keyword evidence="12" id="KW-1185">Reference proteome</keyword>
<dbReference type="SUPFAM" id="SSF82866">
    <property type="entry name" value="Multidrug efflux transporter AcrB transmembrane domain"/>
    <property type="match status" value="1"/>
</dbReference>
<evidence type="ECO:0000313" key="12">
    <source>
        <dbReference type="Proteomes" id="UP001381174"/>
    </source>
</evidence>
<evidence type="ECO:0000256" key="3">
    <source>
        <dbReference type="ARBA" id="ARBA00022475"/>
    </source>
</evidence>
<dbReference type="InterPro" id="IPR048634">
    <property type="entry name" value="SecD_SecF_C"/>
</dbReference>
<evidence type="ECO:0000256" key="7">
    <source>
        <dbReference type="ARBA" id="ARBA00023010"/>
    </source>
</evidence>
<feature type="domain" description="Protein export membrane protein SecD/SecF C-terminal" evidence="10">
    <location>
        <begin position="120"/>
        <end position="303"/>
    </location>
</feature>
<dbReference type="RefSeq" id="WP_336807887.1">
    <property type="nucleotide sequence ID" value="NZ_JBBBNY010000007.1"/>
</dbReference>
<keyword evidence="8 9" id="KW-0472">Membrane</keyword>
<dbReference type="Proteomes" id="UP001381174">
    <property type="component" value="Unassembled WGS sequence"/>
</dbReference>
<keyword evidence="4 9" id="KW-0812">Transmembrane</keyword>
<dbReference type="PANTHER" id="PTHR30081">
    <property type="entry name" value="PROTEIN-EXPORT MEMBRANE PROTEIN SEC"/>
    <property type="match status" value="1"/>
</dbReference>
<comment type="caution">
    <text evidence="9">Lacks conserved residue(s) required for the propagation of feature annotation.</text>
</comment>
<keyword evidence="6 9" id="KW-1133">Transmembrane helix</keyword>
<dbReference type="NCBIfam" id="TIGR00916">
    <property type="entry name" value="2A0604s01"/>
    <property type="match status" value="1"/>
</dbReference>
<comment type="subcellular location">
    <subcellularLocation>
        <location evidence="1 9">Cell membrane</location>
        <topology evidence="1 9">Multi-pass membrane protein</topology>
    </subcellularLocation>
</comment>